<proteinExistence type="predicted"/>
<evidence type="ECO:0000313" key="1">
    <source>
        <dbReference type="EMBL" id="MVB10387.1"/>
    </source>
</evidence>
<dbReference type="RefSeq" id="WP_233452722.1">
    <property type="nucleotide sequence ID" value="NZ_VWXL01000027.1"/>
</dbReference>
<accession>A0A6N8HY38</accession>
<dbReference type="Gene3D" id="1.10.3210.10">
    <property type="entry name" value="Hypothetical protein af1432"/>
    <property type="match status" value="1"/>
</dbReference>
<keyword evidence="2" id="KW-1185">Reference proteome</keyword>
<comment type="caution">
    <text evidence="1">The sequence shown here is derived from an EMBL/GenBank/DDBJ whole genome shotgun (WGS) entry which is preliminary data.</text>
</comment>
<organism evidence="1 2">
    <name type="scientific">Caproicibacter fermentans</name>
    <dbReference type="NCBI Taxonomy" id="2576756"/>
    <lineage>
        <taxon>Bacteria</taxon>
        <taxon>Bacillati</taxon>
        <taxon>Bacillota</taxon>
        <taxon>Clostridia</taxon>
        <taxon>Eubacteriales</taxon>
        <taxon>Acutalibacteraceae</taxon>
        <taxon>Caproicibacter</taxon>
    </lineage>
</organism>
<dbReference type="AlphaFoldDB" id="A0A6N8HY38"/>
<sequence length="191" mass="22646">MRRKRENKPILPAGAVAGNFYCLLLHKEEAKQNMRLTQNEKIYFSECVSDLMDSDQVRRMNRFIQHADVSCLDHCISVARTSLWLSRLLRISVDRRSMIRGALLHDFFLYDWHEKSDRKGLHGFTHPRTALENAQREFVLNDREKDIILRHMWPLTPVPPRYREGFIVSFSDKYCSVLETLRFYKSGRTLD</sequence>
<dbReference type="Proteomes" id="UP000469440">
    <property type="component" value="Unassembled WGS sequence"/>
</dbReference>
<dbReference type="SUPFAM" id="SSF109604">
    <property type="entry name" value="HD-domain/PDEase-like"/>
    <property type="match status" value="1"/>
</dbReference>
<evidence type="ECO:0000313" key="2">
    <source>
        <dbReference type="Proteomes" id="UP000469440"/>
    </source>
</evidence>
<reference evidence="1 2" key="1">
    <citation type="submission" date="2019-09" db="EMBL/GenBank/DDBJ databases">
        <title>Genome sequence of Clostridium sp. EA1.</title>
        <authorList>
            <person name="Poehlein A."/>
            <person name="Bengelsdorf F.R."/>
            <person name="Daniel R."/>
        </authorList>
    </citation>
    <scope>NUCLEOTIDE SEQUENCE [LARGE SCALE GENOMIC DNA]</scope>
    <source>
        <strain evidence="1 2">EA1</strain>
    </source>
</reference>
<dbReference type="EMBL" id="VWXL01000027">
    <property type="protein sequence ID" value="MVB10387.1"/>
    <property type="molecule type" value="Genomic_DNA"/>
</dbReference>
<gene>
    <name evidence="1" type="ORF">CAFE_10750</name>
</gene>
<name>A0A6N8HY38_9FIRM</name>
<protein>
    <recommendedName>
        <fullName evidence="3">Phosphohydrolase</fullName>
    </recommendedName>
</protein>
<evidence type="ECO:0008006" key="3">
    <source>
        <dbReference type="Google" id="ProtNLM"/>
    </source>
</evidence>